<evidence type="ECO:0000313" key="9">
    <source>
        <dbReference type="EMBL" id="KAE9211450.1"/>
    </source>
</evidence>
<evidence type="ECO:0000313" key="16">
    <source>
        <dbReference type="Proteomes" id="UP000440732"/>
    </source>
</evidence>
<dbReference type="EMBL" id="QXGC01001145">
    <property type="protein sequence ID" value="KAE9210066.1"/>
    <property type="molecule type" value="Genomic_DNA"/>
</dbReference>
<evidence type="ECO:0000313" key="14">
    <source>
        <dbReference type="Proteomes" id="UP000437068"/>
    </source>
</evidence>
<dbReference type="EMBL" id="QXFZ01001171">
    <property type="protein sequence ID" value="KAE9095485.1"/>
    <property type="molecule type" value="Genomic_DNA"/>
</dbReference>
<dbReference type="Proteomes" id="UP000441208">
    <property type="component" value="Unassembled WGS sequence"/>
</dbReference>
<proteinExistence type="predicted"/>
<dbReference type="Proteomes" id="UP000488956">
    <property type="component" value="Unassembled WGS sequence"/>
</dbReference>
<evidence type="ECO:0000313" key="7">
    <source>
        <dbReference type="EMBL" id="KAE9195627.1"/>
    </source>
</evidence>
<dbReference type="Proteomes" id="UP000440732">
    <property type="component" value="Unassembled WGS sequence"/>
</dbReference>
<dbReference type="OrthoDB" id="10278212at2759"/>
<evidence type="ECO:0000313" key="11">
    <source>
        <dbReference type="EMBL" id="KAE9326631.1"/>
    </source>
</evidence>
<reference evidence="12 13" key="1">
    <citation type="submission" date="2018-08" db="EMBL/GenBank/DDBJ databases">
        <title>Genomic investigation of the strawberry pathogen Phytophthora fragariae indicates pathogenicity is determined by transcriptional variation in three key races.</title>
        <authorList>
            <person name="Adams T.M."/>
            <person name="Armitage A.D."/>
            <person name="Sobczyk M.K."/>
            <person name="Bates H.J."/>
            <person name="Dunwell J.M."/>
            <person name="Nellist C.F."/>
            <person name="Harrison R.J."/>
        </authorList>
    </citation>
    <scope>NUCLEOTIDE SEQUENCE [LARGE SCALE GENOMIC DNA]</scope>
    <source>
        <strain evidence="10 14">A4</strain>
        <strain evidence="9 15">BC-1</strain>
        <strain evidence="8 19">BC-23</strain>
        <strain evidence="7 13">NOV-27</strain>
        <strain evidence="6 16">NOV-5</strain>
        <strain evidence="5 17">NOV-71</strain>
        <strain evidence="11 20">NOV-77</strain>
        <strain evidence="2 12">NOV-9</strain>
        <strain evidence="4 21">ONT-3</strain>
        <strain evidence="3 18">SCRP245</strain>
    </source>
</reference>
<evidence type="ECO:0000313" key="20">
    <source>
        <dbReference type="Proteomes" id="UP000486351"/>
    </source>
</evidence>
<evidence type="ECO:0000313" key="21">
    <source>
        <dbReference type="Proteomes" id="UP000488956"/>
    </source>
</evidence>
<keyword evidence="13" id="KW-1185">Reference proteome</keyword>
<evidence type="ECO:0000313" key="4">
    <source>
        <dbReference type="EMBL" id="KAE9095324.1"/>
    </source>
</evidence>
<dbReference type="AlphaFoldDB" id="A0A6A3T2J8"/>
<name>A0A6A3T2J8_9STRA</name>
<dbReference type="EMBL" id="QXGD01001223">
    <property type="protein sequence ID" value="KAE9211450.1"/>
    <property type="molecule type" value="Genomic_DNA"/>
</dbReference>
<evidence type="ECO:0000313" key="19">
    <source>
        <dbReference type="Proteomes" id="UP000476176"/>
    </source>
</evidence>
<evidence type="ECO:0000313" key="13">
    <source>
        <dbReference type="Proteomes" id="UP000433483"/>
    </source>
</evidence>
<dbReference type="Proteomes" id="UP000476176">
    <property type="component" value="Unassembled WGS sequence"/>
</dbReference>
<dbReference type="EMBL" id="QXGE01001139">
    <property type="protein sequence ID" value="KAE9297191.1"/>
    <property type="molecule type" value="Genomic_DNA"/>
</dbReference>
<dbReference type="Proteomes" id="UP000429523">
    <property type="component" value="Unassembled WGS sequence"/>
</dbReference>
<organism evidence="6 16">
    <name type="scientific">Phytophthora fragariae</name>
    <dbReference type="NCBI Taxonomy" id="53985"/>
    <lineage>
        <taxon>Eukaryota</taxon>
        <taxon>Sar</taxon>
        <taxon>Stramenopiles</taxon>
        <taxon>Oomycota</taxon>
        <taxon>Peronosporomycetes</taxon>
        <taxon>Peronosporales</taxon>
        <taxon>Peronosporaceae</taxon>
        <taxon>Phytophthora</taxon>
    </lineage>
</organism>
<evidence type="ECO:0000313" key="17">
    <source>
        <dbReference type="Proteomes" id="UP000441208"/>
    </source>
</evidence>
<dbReference type="EMBL" id="QXGF01001229">
    <property type="protein sequence ID" value="KAE8931536.1"/>
    <property type="molecule type" value="Genomic_DNA"/>
</dbReference>
<evidence type="ECO:0000313" key="15">
    <source>
        <dbReference type="Proteomes" id="UP000440367"/>
    </source>
</evidence>
<sequence length="59" mass="6515">MYVVIAFISGLFFFFIDECYCTVQNCNSSQVESITTATSARPAGARNHRPRDAALITLP</sequence>
<evidence type="ECO:0000313" key="3">
    <source>
        <dbReference type="EMBL" id="KAE8995869.1"/>
    </source>
</evidence>
<dbReference type="EMBL" id="QXGB01001173">
    <property type="protein sequence ID" value="KAE9195627.1"/>
    <property type="molecule type" value="Genomic_DNA"/>
</dbReference>
<dbReference type="Proteomes" id="UP000460718">
    <property type="component" value="Unassembled WGS sequence"/>
</dbReference>
<gene>
    <name evidence="10" type="ORF">PF001_g16514</name>
    <name evidence="9" type="ORF">PF002_g18527</name>
    <name evidence="8" type="ORF">PF004_g16281</name>
    <name evidence="7" type="ORF">PF005_g17206</name>
    <name evidence="6" type="ORF">PF006_g16272</name>
    <name evidence="5" type="ORF">PF007_g17358</name>
    <name evidence="11" type="ORF">PF008_g16593</name>
    <name evidence="2" type="ORF">PF009_g18404</name>
    <name evidence="4" type="ORF">PF010_g16742</name>
    <name evidence="3" type="ORF">PF011_g16139</name>
</gene>
<accession>A0A6A3T2J8</accession>
<dbReference type="Proteomes" id="UP000433483">
    <property type="component" value="Unassembled WGS sequence"/>
</dbReference>
<evidence type="ECO:0000256" key="1">
    <source>
        <dbReference type="SAM" id="SignalP"/>
    </source>
</evidence>
<keyword evidence="1" id="KW-0732">Signal</keyword>
<evidence type="ECO:0000313" key="6">
    <source>
        <dbReference type="EMBL" id="KAE9128478.1"/>
    </source>
</evidence>
<comment type="caution">
    <text evidence="6">The sequence shown here is derived from an EMBL/GenBank/DDBJ whole genome shotgun (WGS) entry which is preliminary data.</text>
</comment>
<evidence type="ECO:0000313" key="12">
    <source>
        <dbReference type="Proteomes" id="UP000429523"/>
    </source>
</evidence>
<dbReference type="EMBL" id="QXFY01001149">
    <property type="protein sequence ID" value="KAE9326631.1"/>
    <property type="molecule type" value="Genomic_DNA"/>
</dbReference>
<feature type="signal peptide" evidence="1">
    <location>
        <begin position="1"/>
        <end position="21"/>
    </location>
</feature>
<dbReference type="Proteomes" id="UP000486351">
    <property type="component" value="Unassembled WGS sequence"/>
</dbReference>
<dbReference type="Proteomes" id="UP000440367">
    <property type="component" value="Unassembled WGS sequence"/>
</dbReference>
<dbReference type="Proteomes" id="UP000437068">
    <property type="component" value="Unassembled WGS sequence"/>
</dbReference>
<feature type="chain" id="PRO_5036166188" description="Secreted protein" evidence="1">
    <location>
        <begin position="22"/>
        <end position="59"/>
    </location>
</feature>
<protein>
    <recommendedName>
        <fullName evidence="22">Secreted protein</fullName>
    </recommendedName>
</protein>
<evidence type="ECO:0000313" key="8">
    <source>
        <dbReference type="EMBL" id="KAE9210066.1"/>
    </source>
</evidence>
<evidence type="ECO:0000313" key="10">
    <source>
        <dbReference type="EMBL" id="KAE9297191.1"/>
    </source>
</evidence>
<evidence type="ECO:0008006" key="22">
    <source>
        <dbReference type="Google" id="ProtNLM"/>
    </source>
</evidence>
<evidence type="ECO:0000313" key="5">
    <source>
        <dbReference type="EMBL" id="KAE9095485.1"/>
    </source>
</evidence>
<evidence type="ECO:0000313" key="2">
    <source>
        <dbReference type="EMBL" id="KAE8931536.1"/>
    </source>
</evidence>
<dbReference type="EMBL" id="QXFW01001137">
    <property type="protein sequence ID" value="KAE8995869.1"/>
    <property type="molecule type" value="Genomic_DNA"/>
</dbReference>
<dbReference type="EMBL" id="QXFX01001165">
    <property type="protein sequence ID" value="KAE9095324.1"/>
    <property type="molecule type" value="Genomic_DNA"/>
</dbReference>
<evidence type="ECO:0000313" key="18">
    <source>
        <dbReference type="Proteomes" id="UP000460718"/>
    </source>
</evidence>
<dbReference type="EMBL" id="QXGA01001122">
    <property type="protein sequence ID" value="KAE9128478.1"/>
    <property type="molecule type" value="Genomic_DNA"/>
</dbReference>